<sequence>MQTIAVLGANGRLASQVAMAFHDKGYRVLAVTRSGAAAGLPAGIEQRTADAMDRRALTAATEGADIIFNGLNPTYTQWRRYVLPMGENVIAAARQHGALHLFPGNVYNYGHEVHPGMRPQDPQGATTSKGRIRIALEQLFEREAQRGNVRTIILRAGDFFGGPVKGSWFDLSIAAKIDKGIFTYPGPMDLAHSWAYTPDLAATFVALADRAGELGPFEMFNFPDHTLTGQQLMDCCEQAVGLPLKRAGIPWPLLRAAGLFSPMMRHVCEMSYLWHVPHSLDGDKLRTLLGTVPHTDADSAVSAALSDLGINRNASPKSAAVAAA</sequence>
<dbReference type="Pfam" id="PF05368">
    <property type="entry name" value="NmrA"/>
    <property type="match status" value="1"/>
</dbReference>
<dbReference type="RefSeq" id="WP_271089318.1">
    <property type="nucleotide sequence ID" value="NZ_JAPJZH010000005.1"/>
</dbReference>
<evidence type="ECO:0000313" key="2">
    <source>
        <dbReference type="EMBL" id="MDA4845654.1"/>
    </source>
</evidence>
<organism evidence="2 3">
    <name type="scientific">Hoeflea poritis</name>
    <dbReference type="NCBI Taxonomy" id="2993659"/>
    <lineage>
        <taxon>Bacteria</taxon>
        <taxon>Pseudomonadati</taxon>
        <taxon>Pseudomonadota</taxon>
        <taxon>Alphaproteobacteria</taxon>
        <taxon>Hyphomicrobiales</taxon>
        <taxon>Rhizobiaceae</taxon>
        <taxon>Hoeflea</taxon>
    </lineage>
</organism>
<proteinExistence type="predicted"/>
<keyword evidence="3" id="KW-1185">Reference proteome</keyword>
<evidence type="ECO:0000259" key="1">
    <source>
        <dbReference type="Pfam" id="PF05368"/>
    </source>
</evidence>
<dbReference type="InterPro" id="IPR036291">
    <property type="entry name" value="NAD(P)-bd_dom_sf"/>
</dbReference>
<feature type="domain" description="NmrA-like" evidence="1">
    <location>
        <begin position="2"/>
        <end position="256"/>
    </location>
</feature>
<accession>A0ABT4VLU9</accession>
<evidence type="ECO:0000313" key="3">
    <source>
        <dbReference type="Proteomes" id="UP001148313"/>
    </source>
</evidence>
<dbReference type="InterPro" id="IPR008030">
    <property type="entry name" value="NmrA-like"/>
</dbReference>
<dbReference type="Gene3D" id="3.40.50.720">
    <property type="entry name" value="NAD(P)-binding Rossmann-like Domain"/>
    <property type="match status" value="1"/>
</dbReference>
<name>A0ABT4VLU9_9HYPH</name>
<gene>
    <name evidence="2" type="ORF">OOZ53_09865</name>
</gene>
<comment type="caution">
    <text evidence="2">The sequence shown here is derived from an EMBL/GenBank/DDBJ whole genome shotgun (WGS) entry which is preliminary data.</text>
</comment>
<dbReference type="EMBL" id="JAPJZH010000005">
    <property type="protein sequence ID" value="MDA4845654.1"/>
    <property type="molecule type" value="Genomic_DNA"/>
</dbReference>
<dbReference type="SUPFAM" id="SSF51735">
    <property type="entry name" value="NAD(P)-binding Rossmann-fold domains"/>
    <property type="match status" value="1"/>
</dbReference>
<reference evidence="2" key="1">
    <citation type="submission" date="2022-11" db="EMBL/GenBank/DDBJ databases">
        <title>Hoeflea poritis sp. nov., isolated from scleractinian coral Porites lutea.</title>
        <authorList>
            <person name="Zhang G."/>
            <person name="Wei Q."/>
            <person name="Cai L."/>
        </authorList>
    </citation>
    <scope>NUCLEOTIDE SEQUENCE</scope>
    <source>
        <strain evidence="2">E7-10</strain>
    </source>
</reference>
<dbReference type="Proteomes" id="UP001148313">
    <property type="component" value="Unassembled WGS sequence"/>
</dbReference>
<protein>
    <submittedName>
        <fullName evidence="2">NmrA family NAD(P)-binding protein</fullName>
    </submittedName>
</protein>